<proteinExistence type="predicted"/>
<feature type="domain" description="DUF5679" evidence="1">
    <location>
        <begin position="8"/>
        <end position="47"/>
    </location>
</feature>
<organism evidence="2">
    <name type="scientific">viral metagenome</name>
    <dbReference type="NCBI Taxonomy" id="1070528"/>
    <lineage>
        <taxon>unclassified sequences</taxon>
        <taxon>metagenomes</taxon>
        <taxon>organismal metagenomes</taxon>
    </lineage>
</organism>
<reference evidence="2" key="1">
    <citation type="submission" date="2020-03" db="EMBL/GenBank/DDBJ databases">
        <title>The deep terrestrial virosphere.</title>
        <authorList>
            <person name="Holmfeldt K."/>
            <person name="Nilsson E."/>
            <person name="Simone D."/>
            <person name="Lopez-Fernandez M."/>
            <person name="Wu X."/>
            <person name="de Brujin I."/>
            <person name="Lundin D."/>
            <person name="Andersson A."/>
            <person name="Bertilsson S."/>
            <person name="Dopson M."/>
        </authorList>
    </citation>
    <scope>NUCLEOTIDE SEQUENCE</scope>
    <source>
        <strain evidence="2">MM415B00998</strain>
    </source>
</reference>
<evidence type="ECO:0000313" key="2">
    <source>
        <dbReference type="EMBL" id="QJA61116.1"/>
    </source>
</evidence>
<dbReference type="AlphaFoldDB" id="A0A6M3IUF0"/>
<gene>
    <name evidence="2" type="ORF">MM415B00998_0002</name>
</gene>
<sequence>MAKTYEGYCVKCKKKREMEKVKVVVSANGMNMAKGSCIKCGCKMCKIIGKAK</sequence>
<evidence type="ECO:0000259" key="1">
    <source>
        <dbReference type="Pfam" id="PF18930"/>
    </source>
</evidence>
<dbReference type="EMBL" id="MT141431">
    <property type="protein sequence ID" value="QJA61116.1"/>
    <property type="molecule type" value="Genomic_DNA"/>
</dbReference>
<dbReference type="InterPro" id="IPR044044">
    <property type="entry name" value="DUF5679"/>
</dbReference>
<dbReference type="Pfam" id="PF18930">
    <property type="entry name" value="DUF5679"/>
    <property type="match status" value="1"/>
</dbReference>
<protein>
    <recommendedName>
        <fullName evidence="1">DUF5679 domain-containing protein</fullName>
    </recommendedName>
</protein>
<name>A0A6M3IUF0_9ZZZZ</name>
<accession>A0A6M3IUF0</accession>